<keyword evidence="1" id="KW-0175">Coiled coil</keyword>
<organism evidence="2 3">
    <name type="scientific">Sphingobacterium kitahiroshimense</name>
    <dbReference type="NCBI Taxonomy" id="470446"/>
    <lineage>
        <taxon>Bacteria</taxon>
        <taxon>Pseudomonadati</taxon>
        <taxon>Bacteroidota</taxon>
        <taxon>Sphingobacteriia</taxon>
        <taxon>Sphingobacteriales</taxon>
        <taxon>Sphingobacteriaceae</taxon>
        <taxon>Sphingobacterium</taxon>
    </lineage>
</organism>
<dbReference type="PANTHER" id="PTHR43019:SF23">
    <property type="entry name" value="PROTEASE DO-LIKE 5, CHLOROPLASTIC"/>
    <property type="match status" value="1"/>
</dbReference>
<dbReference type="InterPro" id="IPR009003">
    <property type="entry name" value="Peptidase_S1_PA"/>
</dbReference>
<reference evidence="2 3" key="1">
    <citation type="submission" date="2024-04" db="EMBL/GenBank/DDBJ databases">
        <title>WGS of bacteria from Torrens River.</title>
        <authorList>
            <person name="Wyrsch E.R."/>
            <person name="Drigo B."/>
        </authorList>
    </citation>
    <scope>NUCLEOTIDE SEQUENCE [LARGE SCALE GENOMIC DNA]</scope>
    <source>
        <strain evidence="2 3">TWI391</strain>
    </source>
</reference>
<dbReference type="Pfam" id="PF13365">
    <property type="entry name" value="Trypsin_2"/>
    <property type="match status" value="1"/>
</dbReference>
<feature type="coiled-coil region" evidence="1">
    <location>
        <begin position="123"/>
        <end position="157"/>
    </location>
</feature>
<dbReference type="EMBL" id="JBDJNQ010000005">
    <property type="protein sequence ID" value="MEN5377938.1"/>
    <property type="molecule type" value="Genomic_DNA"/>
</dbReference>
<dbReference type="SUPFAM" id="SSF46966">
    <property type="entry name" value="Spectrin repeat"/>
    <property type="match status" value="1"/>
</dbReference>
<dbReference type="Gene3D" id="2.40.10.10">
    <property type="entry name" value="Trypsin-like serine proteases"/>
    <property type="match status" value="2"/>
</dbReference>
<dbReference type="SUPFAM" id="SSF50494">
    <property type="entry name" value="Trypsin-like serine proteases"/>
    <property type="match status" value="1"/>
</dbReference>
<protein>
    <submittedName>
        <fullName evidence="2">Trypsin-like peptidase domain-containing protein</fullName>
    </submittedName>
</protein>
<gene>
    <name evidence="2" type="ORF">ABE541_11735</name>
</gene>
<proteinExistence type="predicted"/>
<dbReference type="Proteomes" id="UP001409291">
    <property type="component" value="Unassembled WGS sequence"/>
</dbReference>
<sequence>MMSQQEFFELADRYLRDEMIKEERASFESFCAENPSFSAQLTQHRQFLDNLKDTQSRIDFKQQLAQSAKSYHQSHQQAKVIPMKQTKVISLWEKLKASSLVAASVAVVAVFSTLWISGYYKNIDKANTDYSALKRDMNNVKKDVNEHNAALKSINNKSTKASESSVSQYGATGFMVSNNGYVVTNYHVVSGADSIYLQNNKGESYKAQVIHSDASNDLAILLIEDANFKRGKTLPYTFKTAASDLGEDIYTIGFPRDEAVYGQGYLSSSTGYAGDTIAYQISIPVNPGNSGGPVMDTKGNVIGIISGKQRGIDGAGFAIKTKSILKALDEIPADSLQGQVKLNKKNMLSGLSRTEQIKRMQDYIYMVKVY</sequence>
<dbReference type="RefSeq" id="WP_243655489.1">
    <property type="nucleotide sequence ID" value="NZ_JAOQNK010000001.1"/>
</dbReference>
<dbReference type="InterPro" id="IPR043504">
    <property type="entry name" value="Peptidase_S1_PA_chymotrypsin"/>
</dbReference>
<name>A0ABV0BUM0_9SPHI</name>
<evidence type="ECO:0000313" key="3">
    <source>
        <dbReference type="Proteomes" id="UP001409291"/>
    </source>
</evidence>
<dbReference type="InterPro" id="IPR001940">
    <property type="entry name" value="Peptidase_S1C"/>
</dbReference>
<comment type="caution">
    <text evidence="2">The sequence shown here is derived from an EMBL/GenBank/DDBJ whole genome shotgun (WGS) entry which is preliminary data.</text>
</comment>
<evidence type="ECO:0000256" key="1">
    <source>
        <dbReference type="SAM" id="Coils"/>
    </source>
</evidence>
<accession>A0ABV0BUM0</accession>
<dbReference type="PANTHER" id="PTHR43019">
    <property type="entry name" value="SERINE ENDOPROTEASE DEGS"/>
    <property type="match status" value="1"/>
</dbReference>
<dbReference type="PRINTS" id="PR00834">
    <property type="entry name" value="PROTEASES2C"/>
</dbReference>
<evidence type="ECO:0000313" key="2">
    <source>
        <dbReference type="EMBL" id="MEN5377938.1"/>
    </source>
</evidence>
<keyword evidence="3" id="KW-1185">Reference proteome</keyword>